<comment type="caution">
    <text evidence="1">The sequence shown here is derived from an EMBL/GenBank/DDBJ whole genome shotgun (WGS) entry which is preliminary data.</text>
</comment>
<reference evidence="1" key="1">
    <citation type="submission" date="2019-03" db="EMBL/GenBank/DDBJ databases">
        <title>Single cell metagenomics reveals metabolic interactions within the superorganism composed of flagellate Streblomastix strix and complex community of Bacteroidetes bacteria on its surface.</title>
        <authorList>
            <person name="Treitli S.C."/>
            <person name="Kolisko M."/>
            <person name="Husnik F."/>
            <person name="Keeling P."/>
            <person name="Hampl V."/>
        </authorList>
    </citation>
    <scope>NUCLEOTIDE SEQUENCE</scope>
    <source>
        <strain evidence="1">STM</strain>
    </source>
</reference>
<evidence type="ECO:0000313" key="1">
    <source>
        <dbReference type="EMBL" id="KAA6324461.1"/>
    </source>
</evidence>
<dbReference type="EMBL" id="SNRY01002567">
    <property type="protein sequence ID" value="KAA6324461.1"/>
    <property type="molecule type" value="Genomic_DNA"/>
</dbReference>
<gene>
    <name evidence="1" type="ORF">EZS27_026216</name>
</gene>
<dbReference type="AlphaFoldDB" id="A0A5J4QUJ4"/>
<accession>A0A5J4QUJ4</accession>
<sequence length="56" mass="6470">MKEIIEPDVDCIGSRKSLTKEEEQALSDFFAMQKSQGKTKVEKQLILRNPKCYAHK</sequence>
<proteinExistence type="predicted"/>
<name>A0A5J4QUJ4_9ZZZZ</name>
<protein>
    <submittedName>
        <fullName evidence="1">Uncharacterized protein</fullName>
    </submittedName>
</protein>
<organism evidence="1">
    <name type="scientific">termite gut metagenome</name>
    <dbReference type="NCBI Taxonomy" id="433724"/>
    <lineage>
        <taxon>unclassified sequences</taxon>
        <taxon>metagenomes</taxon>
        <taxon>organismal metagenomes</taxon>
    </lineage>
</organism>